<feature type="transmembrane region" description="Helical" evidence="5">
    <location>
        <begin position="215"/>
        <end position="233"/>
    </location>
</feature>
<evidence type="ECO:0000256" key="4">
    <source>
        <dbReference type="ARBA" id="ARBA00023136"/>
    </source>
</evidence>
<evidence type="ECO:0000313" key="8">
    <source>
        <dbReference type="Proteomes" id="UP000800092"/>
    </source>
</evidence>
<keyword evidence="3 5" id="KW-1133">Transmembrane helix</keyword>
<feature type="transmembrane region" description="Helical" evidence="5">
    <location>
        <begin position="245"/>
        <end position="267"/>
    </location>
</feature>
<comment type="subcellular location">
    <subcellularLocation>
        <location evidence="1">Membrane</location>
        <topology evidence="1">Multi-pass membrane protein</topology>
    </subcellularLocation>
</comment>
<dbReference type="CDD" id="cd07042">
    <property type="entry name" value="STAS_SulP_like_sulfate_transporter"/>
    <property type="match status" value="1"/>
</dbReference>
<dbReference type="AlphaFoldDB" id="A0A6A6H992"/>
<feature type="transmembrane region" description="Helical" evidence="5">
    <location>
        <begin position="435"/>
        <end position="462"/>
    </location>
</feature>
<feature type="transmembrane region" description="Helical" evidence="5">
    <location>
        <begin position="133"/>
        <end position="153"/>
    </location>
</feature>
<dbReference type="EMBL" id="ML991797">
    <property type="protein sequence ID" value="KAF2234684.1"/>
    <property type="molecule type" value="Genomic_DNA"/>
</dbReference>
<keyword evidence="2 5" id="KW-0812">Transmembrane</keyword>
<organism evidence="7 8">
    <name type="scientific">Viridothelium virens</name>
    <name type="common">Speckled blister lichen</name>
    <name type="synonym">Trypethelium virens</name>
    <dbReference type="NCBI Taxonomy" id="1048519"/>
    <lineage>
        <taxon>Eukaryota</taxon>
        <taxon>Fungi</taxon>
        <taxon>Dikarya</taxon>
        <taxon>Ascomycota</taxon>
        <taxon>Pezizomycotina</taxon>
        <taxon>Dothideomycetes</taxon>
        <taxon>Dothideomycetes incertae sedis</taxon>
        <taxon>Trypetheliales</taxon>
        <taxon>Trypetheliaceae</taxon>
        <taxon>Viridothelium</taxon>
    </lineage>
</organism>
<dbReference type="GO" id="GO:0016020">
    <property type="term" value="C:membrane"/>
    <property type="evidence" value="ECO:0007669"/>
    <property type="project" value="UniProtKB-SubCell"/>
</dbReference>
<gene>
    <name evidence="7" type="ORF">EV356DRAFT_150205</name>
</gene>
<sequence>MKYLDKIKSEVKNDENLIHARQYTRQGIRALPSAAGQYVIDKAPIVQWLPRYNPRWLIDDIIAGITLGVLLVPQGLSYAKIANIPVQFGLMASWLPALIYTFMGTSKDLSTGPTSIVSLITAEVVQDLQKEGFAPQAIAAAVAFMIGIYAFGLGMLKLGFLLDFVSAPVLSGFISAAAITIAVGQLGNLLGEGSVSGNVPMVTAEIIAKLPKANIIAAAIGFSGLILLFLLQFAGKKWGSKSKVIWFLSIGRAAIALILFTSISFAVNKPRKDPLFSIVMFKSSGIVKPKLVNLELVKKVAGRSIAPLIAAALEHISIGKAFASKNGYVLDESQELTYLGVTNFFNSFFSALGVGGAMSRTAVNSQSGVKSPLSGILTSGIIILSLYKLSPVLFWIPNATLAAIIIAAVFPLIGPISLFYGFWKTSFIDFVASQLSFTFTLLVNTETGIGIAVAFNIAYVLLRNAFSKSSVLSEDDLARLYSWEAGVFAMPKDAKVFRFHSAIFFPNARRLTTRIMDTIRIWHSQDAPEDKRSSDRVWSVAGEKRIARLRQKAAISYDPPCIGQVVLDFSEVNYIDTTALLAFEELRAELRKFSGGQAQLKFVGLKDCVRSRFSRRGFQLVDIGADFFVTDDCVFVYDSISDALKISSRPSSMNKEADVSSMEV</sequence>
<protein>
    <submittedName>
        <fullName evidence="7">Sulfate permease</fullName>
    </submittedName>
</protein>
<reference evidence="7" key="1">
    <citation type="journal article" date="2020" name="Stud. Mycol.">
        <title>101 Dothideomycetes genomes: a test case for predicting lifestyles and emergence of pathogens.</title>
        <authorList>
            <person name="Haridas S."/>
            <person name="Albert R."/>
            <person name="Binder M."/>
            <person name="Bloem J."/>
            <person name="Labutti K."/>
            <person name="Salamov A."/>
            <person name="Andreopoulos B."/>
            <person name="Baker S."/>
            <person name="Barry K."/>
            <person name="Bills G."/>
            <person name="Bluhm B."/>
            <person name="Cannon C."/>
            <person name="Castanera R."/>
            <person name="Culley D."/>
            <person name="Daum C."/>
            <person name="Ezra D."/>
            <person name="Gonzalez J."/>
            <person name="Henrissat B."/>
            <person name="Kuo A."/>
            <person name="Liang C."/>
            <person name="Lipzen A."/>
            <person name="Lutzoni F."/>
            <person name="Magnuson J."/>
            <person name="Mondo S."/>
            <person name="Nolan M."/>
            <person name="Ohm R."/>
            <person name="Pangilinan J."/>
            <person name="Park H.-J."/>
            <person name="Ramirez L."/>
            <person name="Alfaro M."/>
            <person name="Sun H."/>
            <person name="Tritt A."/>
            <person name="Yoshinaga Y."/>
            <person name="Zwiers L.-H."/>
            <person name="Turgeon B."/>
            <person name="Goodwin S."/>
            <person name="Spatafora J."/>
            <person name="Crous P."/>
            <person name="Grigoriev I."/>
        </authorList>
    </citation>
    <scope>NUCLEOTIDE SEQUENCE</scope>
    <source>
        <strain evidence="7">Tuck. ex Michener</strain>
    </source>
</reference>
<feature type="domain" description="STAS" evidence="6">
    <location>
        <begin position="496"/>
        <end position="647"/>
    </location>
</feature>
<dbReference type="Proteomes" id="UP000800092">
    <property type="component" value="Unassembled WGS sequence"/>
</dbReference>
<dbReference type="InterPro" id="IPR011547">
    <property type="entry name" value="SLC26A/SulP_dom"/>
</dbReference>
<feature type="transmembrane region" description="Helical" evidence="5">
    <location>
        <begin position="375"/>
        <end position="396"/>
    </location>
</feature>
<dbReference type="InterPro" id="IPR036513">
    <property type="entry name" value="STAS_dom_sf"/>
</dbReference>
<name>A0A6A6H992_VIRVR</name>
<feature type="transmembrane region" description="Helical" evidence="5">
    <location>
        <begin position="344"/>
        <end position="363"/>
    </location>
</feature>
<evidence type="ECO:0000313" key="7">
    <source>
        <dbReference type="EMBL" id="KAF2234684.1"/>
    </source>
</evidence>
<dbReference type="PANTHER" id="PTHR11814">
    <property type="entry name" value="SULFATE TRANSPORTER"/>
    <property type="match status" value="1"/>
</dbReference>
<dbReference type="Pfam" id="PF01740">
    <property type="entry name" value="STAS"/>
    <property type="match status" value="1"/>
</dbReference>
<dbReference type="InterPro" id="IPR002645">
    <property type="entry name" value="STAS_dom"/>
</dbReference>
<keyword evidence="8" id="KW-1185">Reference proteome</keyword>
<dbReference type="Gene3D" id="3.30.750.24">
    <property type="entry name" value="STAS domain"/>
    <property type="match status" value="1"/>
</dbReference>
<evidence type="ECO:0000256" key="5">
    <source>
        <dbReference type="SAM" id="Phobius"/>
    </source>
</evidence>
<dbReference type="GO" id="GO:0055085">
    <property type="term" value="P:transmembrane transport"/>
    <property type="evidence" value="ECO:0007669"/>
    <property type="project" value="InterPro"/>
</dbReference>
<feature type="transmembrane region" description="Helical" evidence="5">
    <location>
        <begin position="402"/>
        <end position="423"/>
    </location>
</feature>
<accession>A0A6A6H992</accession>
<dbReference type="OrthoDB" id="288203at2759"/>
<dbReference type="NCBIfam" id="TIGR00815">
    <property type="entry name" value="sulP"/>
    <property type="match status" value="1"/>
</dbReference>
<dbReference type="InterPro" id="IPR001902">
    <property type="entry name" value="SLC26A/SulP_fam"/>
</dbReference>
<evidence type="ECO:0000259" key="6">
    <source>
        <dbReference type="PROSITE" id="PS50801"/>
    </source>
</evidence>
<dbReference type="PROSITE" id="PS50801">
    <property type="entry name" value="STAS"/>
    <property type="match status" value="1"/>
</dbReference>
<feature type="transmembrane region" description="Helical" evidence="5">
    <location>
        <begin position="160"/>
        <end position="183"/>
    </location>
</feature>
<keyword evidence="4 5" id="KW-0472">Membrane</keyword>
<evidence type="ECO:0000256" key="3">
    <source>
        <dbReference type="ARBA" id="ARBA00022989"/>
    </source>
</evidence>
<evidence type="ECO:0000256" key="2">
    <source>
        <dbReference type="ARBA" id="ARBA00022692"/>
    </source>
</evidence>
<evidence type="ECO:0000256" key="1">
    <source>
        <dbReference type="ARBA" id="ARBA00004141"/>
    </source>
</evidence>
<proteinExistence type="predicted"/>
<dbReference type="Pfam" id="PF00916">
    <property type="entry name" value="Sulfate_transp"/>
    <property type="match status" value="1"/>
</dbReference>
<dbReference type="SUPFAM" id="SSF52091">
    <property type="entry name" value="SpoIIaa-like"/>
    <property type="match status" value="1"/>
</dbReference>